<evidence type="ECO:0000256" key="2">
    <source>
        <dbReference type="ARBA" id="ARBA00023277"/>
    </source>
</evidence>
<evidence type="ECO:0000256" key="5">
    <source>
        <dbReference type="SAM" id="MobiDB-lite"/>
    </source>
</evidence>
<keyword evidence="1" id="KW-0378">Hydrolase</keyword>
<dbReference type="OrthoDB" id="9801198at2"/>
<dbReference type="GO" id="GO:0004553">
    <property type="term" value="F:hydrolase activity, hydrolyzing O-glycosyl compounds"/>
    <property type="evidence" value="ECO:0007669"/>
    <property type="project" value="InterPro"/>
</dbReference>
<evidence type="ECO:0000256" key="3">
    <source>
        <dbReference type="ARBA" id="ARBA00023295"/>
    </source>
</evidence>
<dbReference type="InterPro" id="IPR003961">
    <property type="entry name" value="FN3_dom"/>
</dbReference>
<feature type="domain" description="CBM2" evidence="8">
    <location>
        <begin position="154"/>
        <end position="261"/>
    </location>
</feature>
<dbReference type="InterPro" id="IPR036116">
    <property type="entry name" value="FN3_sf"/>
</dbReference>
<gene>
    <name evidence="9" type="ORF">Q760_09420</name>
</gene>
<dbReference type="Gene3D" id="2.60.40.10">
    <property type="entry name" value="Immunoglobulins"/>
    <property type="match status" value="1"/>
</dbReference>
<proteinExistence type="predicted"/>
<evidence type="ECO:0000259" key="7">
    <source>
        <dbReference type="PROSITE" id="PS50853"/>
    </source>
</evidence>
<feature type="domain" description="Fibronectin type-III" evidence="7">
    <location>
        <begin position="70"/>
        <end position="156"/>
    </location>
</feature>
<dbReference type="AlphaFoldDB" id="A0A0A0BAG7"/>
<organism evidence="9 10">
    <name type="scientific">Cellulomonas cellasea DSM 20118</name>
    <dbReference type="NCBI Taxonomy" id="1408250"/>
    <lineage>
        <taxon>Bacteria</taxon>
        <taxon>Bacillati</taxon>
        <taxon>Actinomycetota</taxon>
        <taxon>Actinomycetes</taxon>
        <taxon>Micrococcales</taxon>
        <taxon>Cellulomonadaceae</taxon>
        <taxon>Cellulomonas</taxon>
    </lineage>
</organism>
<keyword evidence="3" id="KW-0326">Glycosidase</keyword>
<dbReference type="InterPro" id="IPR001919">
    <property type="entry name" value="CBD2"/>
</dbReference>
<evidence type="ECO:0000313" key="9">
    <source>
        <dbReference type="EMBL" id="KGM03107.1"/>
    </source>
</evidence>
<protein>
    <recommendedName>
        <fullName evidence="11">Fibronectin type-III domain-containing protein</fullName>
    </recommendedName>
</protein>
<evidence type="ECO:0000313" key="10">
    <source>
        <dbReference type="Proteomes" id="UP000029833"/>
    </source>
</evidence>
<reference evidence="9 10" key="1">
    <citation type="submission" date="2013-10" db="EMBL/GenBank/DDBJ databases">
        <authorList>
            <person name="Wang G."/>
            <person name="Zhuang W."/>
        </authorList>
    </citation>
    <scope>NUCLEOTIDE SEQUENCE [LARGE SCALE GENOMIC DNA]</scope>
    <source>
        <strain evidence="9 10">DSM 20118</strain>
    </source>
</reference>
<evidence type="ECO:0008006" key="11">
    <source>
        <dbReference type="Google" id="ProtNLM"/>
    </source>
</evidence>
<dbReference type="GO" id="GO:0000272">
    <property type="term" value="P:polysaccharide catabolic process"/>
    <property type="evidence" value="ECO:0007669"/>
    <property type="project" value="UniProtKB-KW"/>
</dbReference>
<dbReference type="InterPro" id="IPR013783">
    <property type="entry name" value="Ig-like_fold"/>
</dbReference>
<name>A0A0A0BAG7_9CELL</name>
<dbReference type="InterPro" id="IPR012291">
    <property type="entry name" value="CBM2_carb-bd_dom_sf"/>
</dbReference>
<dbReference type="Proteomes" id="UP000029833">
    <property type="component" value="Unassembled WGS sequence"/>
</dbReference>
<sequence length="261" mass="27843">MHQRPSPRPPVLGTLVVVAALAAVAGTAPAQAGTREASGTREARHATALPPTPSPTPTLPWEGDTTPPTAPGAPEVVRVDGTSVELRWPGSDDEWEVTYTLYDEISGAFLHRTYAPMTQLVDLAPHTEYAVYVTAQDMAGNSAPRSPATRFTTGAATPPTCTVEYRTHRRPGGFVGRVTVRNGTATAVESWRLGWAFVNGEQATRVWGAAVVQLEQGVFVENLPRNAHIEPGGSVTVRFRATGSPQRPAEISLNNRACAFV</sequence>
<dbReference type="Gene3D" id="2.60.40.290">
    <property type="match status" value="1"/>
</dbReference>
<comment type="caution">
    <text evidence="9">The sequence shown here is derived from an EMBL/GenBank/DDBJ whole genome shotgun (WGS) entry which is preliminary data.</text>
</comment>
<evidence type="ECO:0000256" key="4">
    <source>
        <dbReference type="ARBA" id="ARBA00023326"/>
    </source>
</evidence>
<feature type="region of interest" description="Disordered" evidence="5">
    <location>
        <begin position="27"/>
        <end position="76"/>
    </location>
</feature>
<evidence type="ECO:0000259" key="8">
    <source>
        <dbReference type="PROSITE" id="PS51173"/>
    </source>
</evidence>
<dbReference type="InterPro" id="IPR008965">
    <property type="entry name" value="CBM2/CBM3_carb-bd_dom_sf"/>
</dbReference>
<feature type="signal peptide" evidence="6">
    <location>
        <begin position="1"/>
        <end position="32"/>
    </location>
</feature>
<keyword evidence="6" id="KW-0732">Signal</keyword>
<dbReference type="SMART" id="SM00637">
    <property type="entry name" value="CBD_II"/>
    <property type="match status" value="1"/>
</dbReference>
<keyword evidence="2" id="KW-0119">Carbohydrate metabolism</keyword>
<dbReference type="SUPFAM" id="SSF49384">
    <property type="entry name" value="Carbohydrate-binding domain"/>
    <property type="match status" value="1"/>
</dbReference>
<keyword evidence="4" id="KW-0624">Polysaccharide degradation</keyword>
<evidence type="ECO:0000256" key="1">
    <source>
        <dbReference type="ARBA" id="ARBA00022801"/>
    </source>
</evidence>
<keyword evidence="10" id="KW-1185">Reference proteome</keyword>
<dbReference type="GO" id="GO:0030247">
    <property type="term" value="F:polysaccharide binding"/>
    <property type="evidence" value="ECO:0007669"/>
    <property type="project" value="UniProtKB-UniRule"/>
</dbReference>
<dbReference type="PROSITE" id="PS50853">
    <property type="entry name" value="FN3"/>
    <property type="match status" value="1"/>
</dbReference>
<dbReference type="SMART" id="SM00060">
    <property type="entry name" value="FN3"/>
    <property type="match status" value="1"/>
</dbReference>
<evidence type="ECO:0000256" key="6">
    <source>
        <dbReference type="SAM" id="SignalP"/>
    </source>
</evidence>
<dbReference type="Pfam" id="PF00041">
    <property type="entry name" value="fn3"/>
    <property type="match status" value="1"/>
</dbReference>
<dbReference type="STRING" id="1408250.Q760_09420"/>
<feature type="chain" id="PRO_5001959127" description="Fibronectin type-III domain-containing protein" evidence="6">
    <location>
        <begin position="33"/>
        <end position="261"/>
    </location>
</feature>
<dbReference type="CDD" id="cd00063">
    <property type="entry name" value="FN3"/>
    <property type="match status" value="1"/>
</dbReference>
<dbReference type="PROSITE" id="PS51173">
    <property type="entry name" value="CBM2"/>
    <property type="match status" value="1"/>
</dbReference>
<accession>A0A0A0BAG7</accession>
<dbReference type="Pfam" id="PF00553">
    <property type="entry name" value="CBM_2"/>
    <property type="match status" value="1"/>
</dbReference>
<dbReference type="EMBL" id="AXNT01000024">
    <property type="protein sequence ID" value="KGM03107.1"/>
    <property type="molecule type" value="Genomic_DNA"/>
</dbReference>
<dbReference type="SUPFAM" id="SSF49265">
    <property type="entry name" value="Fibronectin type III"/>
    <property type="match status" value="1"/>
</dbReference>
<dbReference type="RefSeq" id="WP_034626649.1">
    <property type="nucleotide sequence ID" value="NZ_AXNT01000024.1"/>
</dbReference>